<dbReference type="RefSeq" id="WP_013346116.1">
    <property type="nucleotide sequence ID" value="NC_014541.1"/>
</dbReference>
<evidence type="ECO:0000313" key="3">
    <source>
        <dbReference type="Proteomes" id="UP000006683"/>
    </source>
</evidence>
<keyword evidence="3" id="KW-1185">Reference proteome</keyword>
<dbReference type="GO" id="GO:0032506">
    <property type="term" value="P:cytokinetic process"/>
    <property type="evidence" value="ECO:0007669"/>
    <property type="project" value="TreeGrafter"/>
</dbReference>
<dbReference type="AlphaFoldDB" id="E1SQ38"/>
<dbReference type="Proteomes" id="UP000006683">
    <property type="component" value="Chromosome"/>
</dbReference>
<dbReference type="HOGENOM" id="CLU_068683_1_1_6"/>
<dbReference type="GeneID" id="67182839"/>
<dbReference type="OrthoDB" id="7069135at2"/>
<dbReference type="SUPFAM" id="SSF110997">
    <property type="entry name" value="Sporulation related repeat"/>
    <property type="match status" value="1"/>
</dbReference>
<dbReference type="PANTHER" id="PTHR38687:SF1">
    <property type="entry name" value="CELL DIVISION PROTEIN DEDD"/>
    <property type="match status" value="1"/>
</dbReference>
<dbReference type="STRING" id="550540.Fbal_2608"/>
<dbReference type="InterPro" id="IPR007730">
    <property type="entry name" value="SPOR-like_dom"/>
</dbReference>
<organism evidence="2 3">
    <name type="scientific">Ferrimonas balearica (strain DSM 9799 / CCM 4581 / KCTC 23876 / PAT)</name>
    <dbReference type="NCBI Taxonomy" id="550540"/>
    <lineage>
        <taxon>Bacteria</taxon>
        <taxon>Pseudomonadati</taxon>
        <taxon>Pseudomonadota</taxon>
        <taxon>Gammaproteobacteria</taxon>
        <taxon>Alteromonadales</taxon>
        <taxon>Ferrimonadaceae</taxon>
        <taxon>Ferrimonas</taxon>
    </lineage>
</organism>
<dbReference type="GO" id="GO:0042834">
    <property type="term" value="F:peptidoglycan binding"/>
    <property type="evidence" value="ECO:0007669"/>
    <property type="project" value="InterPro"/>
</dbReference>
<dbReference type="GO" id="GO:0032153">
    <property type="term" value="C:cell division site"/>
    <property type="evidence" value="ECO:0007669"/>
    <property type="project" value="TreeGrafter"/>
</dbReference>
<evidence type="ECO:0000313" key="2">
    <source>
        <dbReference type="EMBL" id="ADN76810.1"/>
    </source>
</evidence>
<dbReference type="PROSITE" id="PS51724">
    <property type="entry name" value="SPOR"/>
    <property type="match status" value="1"/>
</dbReference>
<proteinExistence type="predicted"/>
<protein>
    <submittedName>
        <fullName evidence="2">Sporulation domain protein</fullName>
    </submittedName>
</protein>
<accession>E1SQ38</accession>
<gene>
    <name evidence="2" type="ordered locus">Fbal_2608</name>
</gene>
<dbReference type="eggNOG" id="COG3147">
    <property type="taxonomic scope" value="Bacteria"/>
</dbReference>
<dbReference type="InterPro" id="IPR052521">
    <property type="entry name" value="Cell_div_SPOR-domain"/>
</dbReference>
<dbReference type="Pfam" id="PF05036">
    <property type="entry name" value="SPOR"/>
    <property type="match status" value="1"/>
</dbReference>
<dbReference type="KEGG" id="fbl:Fbal_2608"/>
<evidence type="ECO:0000259" key="1">
    <source>
        <dbReference type="PROSITE" id="PS51724"/>
    </source>
</evidence>
<dbReference type="Gene3D" id="3.30.70.1070">
    <property type="entry name" value="Sporulation related repeat"/>
    <property type="match status" value="1"/>
</dbReference>
<name>E1SQ38_FERBD</name>
<reference evidence="2 3" key="1">
    <citation type="journal article" date="2010" name="Stand. Genomic Sci.">
        <title>Complete genome sequence of Ferrimonas balearica type strain (PAT).</title>
        <authorList>
            <person name="Nolan M."/>
            <person name="Sikorski J."/>
            <person name="Davenport K."/>
            <person name="Lucas S."/>
            <person name="Glavina Del Rio T."/>
            <person name="Tice H."/>
            <person name="Cheng J."/>
            <person name="Goodwin L."/>
            <person name="Pitluck S."/>
            <person name="Liolios K."/>
            <person name="Ivanova N."/>
            <person name="Mavromatis K."/>
            <person name="Ovchinnikova G."/>
            <person name="Pati A."/>
            <person name="Chen A."/>
            <person name="Palaniappan K."/>
            <person name="Land M."/>
            <person name="Hauser L."/>
            <person name="Chang Y."/>
            <person name="Jeffries C."/>
            <person name="Tapia R."/>
            <person name="Brettin T."/>
            <person name="Detter J."/>
            <person name="Han C."/>
            <person name="Yasawong M."/>
            <person name="Rohde M."/>
            <person name="Tindall B."/>
            <person name="Goker M."/>
            <person name="Woyke T."/>
            <person name="Bristow J."/>
            <person name="Eisen J."/>
            <person name="Markowitz V."/>
            <person name="Hugenholtz P."/>
            <person name="Kyrpides N."/>
            <person name="Klenk H."/>
            <person name="Lapidus A."/>
        </authorList>
    </citation>
    <scope>NUCLEOTIDE SEQUENCE [LARGE SCALE GENOMIC DNA]</scope>
    <source>
        <strain evidence="3">DSM 9799 / CCM 4581 / KCTC 23876 / PAT</strain>
    </source>
</reference>
<dbReference type="InterPro" id="IPR036680">
    <property type="entry name" value="SPOR-like_sf"/>
</dbReference>
<sequence>MAKQLHNRIVGIVVLTALGVLFLPDLLNGEKASVEEHFATIPLRPSVATGGAPDEAFAPIEEGTPSEVAALTEDEPTPEAAAKQESVVVQTAALEAPKAKPAPAEPKQAGWAIRLGSFRDAGNVARLVKNLRDKGYRAYTVPSKPVNGEITVVYVGPEVSQDKLKQQQSRLAKDLGLQSQLVQYDPLQM</sequence>
<dbReference type="GO" id="GO:0030428">
    <property type="term" value="C:cell septum"/>
    <property type="evidence" value="ECO:0007669"/>
    <property type="project" value="TreeGrafter"/>
</dbReference>
<feature type="domain" description="SPOR" evidence="1">
    <location>
        <begin position="105"/>
        <end position="184"/>
    </location>
</feature>
<dbReference type="EMBL" id="CP002209">
    <property type="protein sequence ID" value="ADN76810.1"/>
    <property type="molecule type" value="Genomic_DNA"/>
</dbReference>
<dbReference type="PANTHER" id="PTHR38687">
    <property type="entry name" value="CELL DIVISION PROTEIN DEDD-RELATED"/>
    <property type="match status" value="1"/>
</dbReference>